<proteinExistence type="predicted"/>
<gene>
    <name evidence="1" type="ORF">METZ01_LOCUS175059</name>
</gene>
<accession>A0A382C7Z1</accession>
<dbReference type="AlphaFoldDB" id="A0A382C7Z1"/>
<reference evidence="1" key="1">
    <citation type="submission" date="2018-05" db="EMBL/GenBank/DDBJ databases">
        <authorList>
            <person name="Lanie J.A."/>
            <person name="Ng W.-L."/>
            <person name="Kazmierczak K.M."/>
            <person name="Andrzejewski T.M."/>
            <person name="Davidsen T.M."/>
            <person name="Wayne K.J."/>
            <person name="Tettelin H."/>
            <person name="Glass J.I."/>
            <person name="Rusch D."/>
            <person name="Podicherti R."/>
            <person name="Tsui H.-C.T."/>
            <person name="Winkler M.E."/>
        </authorList>
    </citation>
    <scope>NUCLEOTIDE SEQUENCE</scope>
</reference>
<name>A0A382C7Z1_9ZZZZ</name>
<sequence>MATGEGIEAIYCSTLPCLSSTASELSAESPT</sequence>
<dbReference type="EMBL" id="UINC01033241">
    <property type="protein sequence ID" value="SVB22205.1"/>
    <property type="molecule type" value="Genomic_DNA"/>
</dbReference>
<evidence type="ECO:0000313" key="1">
    <source>
        <dbReference type="EMBL" id="SVB22205.1"/>
    </source>
</evidence>
<protein>
    <submittedName>
        <fullName evidence="1">Uncharacterized protein</fullName>
    </submittedName>
</protein>
<feature type="non-terminal residue" evidence="1">
    <location>
        <position position="31"/>
    </location>
</feature>
<organism evidence="1">
    <name type="scientific">marine metagenome</name>
    <dbReference type="NCBI Taxonomy" id="408172"/>
    <lineage>
        <taxon>unclassified sequences</taxon>
        <taxon>metagenomes</taxon>
        <taxon>ecological metagenomes</taxon>
    </lineage>
</organism>